<sequence length="235" mass="25948">MTNPTTSSLAAPLTLPCGLVLPNRIMKAAMGESLADLRTSGPTERMLRLYRRWAQGGAGTLVTGICNVERGSNEPQFIVVDRYTDRESLRRWAAAVHDYDVRILAQLVHPGRQTPFYVARHPVAPSELPRVRGSRLFGRSRALSAHEITGLVARFAEASAILEAAGFDGVEIHAAHGYLVGQFLSPTTNLRTDQWGGDLERRSRFLLEIVRAIRSRTPRPTGRAARRPHRAGHAD</sequence>
<dbReference type="InterPro" id="IPR051799">
    <property type="entry name" value="NADH_flavin_oxidoreductase"/>
</dbReference>
<evidence type="ECO:0000259" key="3">
    <source>
        <dbReference type="Pfam" id="PF00724"/>
    </source>
</evidence>
<protein>
    <recommendedName>
        <fullName evidence="3">NADH:flavin oxidoreductase/NADH oxidase N-terminal domain-containing protein</fullName>
    </recommendedName>
</protein>
<feature type="domain" description="NADH:flavin oxidoreductase/NADH oxidase N-terminal" evidence="3">
    <location>
        <begin position="11"/>
        <end position="216"/>
    </location>
</feature>
<dbReference type="PANTHER" id="PTHR43656">
    <property type="entry name" value="BINDING OXIDOREDUCTASE, PUTATIVE (AFU_ORTHOLOGUE AFUA_2G08260)-RELATED"/>
    <property type="match status" value="1"/>
</dbReference>
<dbReference type="SUPFAM" id="SSF51395">
    <property type="entry name" value="FMN-linked oxidoreductases"/>
    <property type="match status" value="1"/>
</dbReference>
<keyword evidence="2" id="KW-0560">Oxidoreductase</keyword>
<keyword evidence="1" id="KW-0285">Flavoprotein</keyword>
<dbReference type="PANTHER" id="PTHR43656:SF2">
    <property type="entry name" value="BINDING OXIDOREDUCTASE, PUTATIVE (AFU_ORTHOLOGUE AFUA_2G08260)-RELATED"/>
    <property type="match status" value="1"/>
</dbReference>
<dbReference type="InterPro" id="IPR013785">
    <property type="entry name" value="Aldolase_TIM"/>
</dbReference>
<dbReference type="Pfam" id="PF00724">
    <property type="entry name" value="Oxidored_FMN"/>
    <property type="match status" value="1"/>
</dbReference>
<proteinExistence type="predicted"/>
<organism evidence="4 5">
    <name type="scientific">Candidatus Mycolicibacterium alkanivorans</name>
    <dbReference type="NCBI Taxonomy" id="2954114"/>
    <lineage>
        <taxon>Bacteria</taxon>
        <taxon>Bacillati</taxon>
        <taxon>Actinomycetota</taxon>
        <taxon>Actinomycetes</taxon>
        <taxon>Mycobacteriales</taxon>
        <taxon>Mycobacteriaceae</taxon>
        <taxon>Mycolicibacterium</taxon>
    </lineage>
</organism>
<keyword evidence="5" id="KW-1185">Reference proteome</keyword>
<evidence type="ECO:0000313" key="4">
    <source>
        <dbReference type="EMBL" id="MCI4674991.1"/>
    </source>
</evidence>
<dbReference type="Gene3D" id="3.20.20.70">
    <property type="entry name" value="Aldolase class I"/>
    <property type="match status" value="1"/>
</dbReference>
<dbReference type="EMBL" id="JAIVFL010000001">
    <property type="protein sequence ID" value="MCI4674991.1"/>
    <property type="molecule type" value="Genomic_DNA"/>
</dbReference>
<dbReference type="InterPro" id="IPR001155">
    <property type="entry name" value="OxRdtase_FMN_N"/>
</dbReference>
<name>A0ABS9YUS4_9MYCO</name>
<dbReference type="RefSeq" id="WP_243071357.1">
    <property type="nucleotide sequence ID" value="NZ_JAIVFL010000001.1"/>
</dbReference>
<accession>A0ABS9YUS4</accession>
<reference evidence="4" key="1">
    <citation type="journal article" date="2022" name="ISME J.">
        <title>Identification of active gaseous-alkane degraders at natural gas seeps.</title>
        <authorList>
            <person name="Farhan Ul Haque M."/>
            <person name="Hernandez M."/>
            <person name="Crombie A.T."/>
            <person name="Murrell J.C."/>
        </authorList>
    </citation>
    <scope>NUCLEOTIDE SEQUENCE</scope>
    <source>
        <strain evidence="4">ANDR5</strain>
    </source>
</reference>
<comment type="caution">
    <text evidence="4">The sequence shown here is derived from an EMBL/GenBank/DDBJ whole genome shotgun (WGS) entry which is preliminary data.</text>
</comment>
<dbReference type="Proteomes" id="UP001139068">
    <property type="component" value="Unassembled WGS sequence"/>
</dbReference>
<evidence type="ECO:0000256" key="1">
    <source>
        <dbReference type="ARBA" id="ARBA00022630"/>
    </source>
</evidence>
<gene>
    <name evidence="4" type="ORF">K9U37_08805</name>
</gene>
<evidence type="ECO:0000313" key="5">
    <source>
        <dbReference type="Proteomes" id="UP001139068"/>
    </source>
</evidence>
<evidence type="ECO:0000256" key="2">
    <source>
        <dbReference type="ARBA" id="ARBA00023002"/>
    </source>
</evidence>